<sequence length="97" mass="10177">MDETPDSGYAMTGLNGSKPRDDRADPLDGYGDGVVVGNEFAAIEISVDTSGHAPRAVLKDVASGQARCIDPLVLLALVYMPDDVMQSLADPNLIVSD</sequence>
<keyword evidence="3" id="KW-1185">Reference proteome</keyword>
<name>A0ABP6ZLZ2_9ACTN</name>
<evidence type="ECO:0000313" key="2">
    <source>
        <dbReference type="EMBL" id="GAA3612071.1"/>
    </source>
</evidence>
<feature type="region of interest" description="Disordered" evidence="1">
    <location>
        <begin position="1"/>
        <end position="29"/>
    </location>
</feature>
<protein>
    <submittedName>
        <fullName evidence="2">Uncharacterized protein</fullName>
    </submittedName>
</protein>
<accession>A0ABP6ZLZ2</accession>
<evidence type="ECO:0000313" key="3">
    <source>
        <dbReference type="Proteomes" id="UP001500630"/>
    </source>
</evidence>
<proteinExistence type="predicted"/>
<evidence type="ECO:0000256" key="1">
    <source>
        <dbReference type="SAM" id="MobiDB-lite"/>
    </source>
</evidence>
<gene>
    <name evidence="2" type="ORF">GCM10022419_116300</name>
</gene>
<comment type="caution">
    <text evidence="2">The sequence shown here is derived from an EMBL/GenBank/DDBJ whole genome shotgun (WGS) entry which is preliminary data.</text>
</comment>
<organism evidence="2 3">
    <name type="scientific">Nonomuraea rosea</name>
    <dbReference type="NCBI Taxonomy" id="638574"/>
    <lineage>
        <taxon>Bacteria</taxon>
        <taxon>Bacillati</taxon>
        <taxon>Actinomycetota</taxon>
        <taxon>Actinomycetes</taxon>
        <taxon>Streptosporangiales</taxon>
        <taxon>Streptosporangiaceae</taxon>
        <taxon>Nonomuraea</taxon>
    </lineage>
</organism>
<reference evidence="3" key="1">
    <citation type="journal article" date="2019" name="Int. J. Syst. Evol. Microbiol.">
        <title>The Global Catalogue of Microorganisms (GCM) 10K type strain sequencing project: providing services to taxonomists for standard genome sequencing and annotation.</title>
        <authorList>
            <consortium name="The Broad Institute Genomics Platform"/>
            <consortium name="The Broad Institute Genome Sequencing Center for Infectious Disease"/>
            <person name="Wu L."/>
            <person name="Ma J."/>
        </authorList>
    </citation>
    <scope>NUCLEOTIDE SEQUENCE [LARGE SCALE GENOMIC DNA]</scope>
    <source>
        <strain evidence="3">JCM 17326</strain>
    </source>
</reference>
<dbReference type="EMBL" id="BAABDQ010000048">
    <property type="protein sequence ID" value="GAA3612071.1"/>
    <property type="molecule type" value="Genomic_DNA"/>
</dbReference>
<dbReference type="Proteomes" id="UP001500630">
    <property type="component" value="Unassembled WGS sequence"/>
</dbReference>